<keyword evidence="2" id="KW-0677">Repeat</keyword>
<dbReference type="Pfam" id="PF00096">
    <property type="entry name" value="zf-C2H2"/>
    <property type="match status" value="2"/>
</dbReference>
<dbReference type="VEuPathDB" id="VectorBase:LOC119179735"/>
<reference evidence="9" key="2">
    <citation type="submission" date="2021-09" db="EMBL/GenBank/DDBJ databases">
        <authorList>
            <person name="Jia N."/>
            <person name="Wang J."/>
            <person name="Shi W."/>
            <person name="Du L."/>
            <person name="Sun Y."/>
            <person name="Zhan W."/>
            <person name="Jiang J."/>
            <person name="Wang Q."/>
            <person name="Zhang B."/>
            <person name="Ji P."/>
            <person name="Sakyi L.B."/>
            <person name="Cui X."/>
            <person name="Yuan T."/>
            <person name="Jiang B."/>
            <person name="Yang W."/>
            <person name="Lam T.T.-Y."/>
            <person name="Chang Q."/>
            <person name="Ding S."/>
            <person name="Wang X."/>
            <person name="Zhu J."/>
            <person name="Ruan X."/>
            <person name="Zhao L."/>
            <person name="Wei J."/>
            <person name="Que T."/>
            <person name="Du C."/>
            <person name="Cheng J."/>
            <person name="Dai P."/>
            <person name="Han X."/>
            <person name="Huang E."/>
            <person name="Gao Y."/>
            <person name="Liu J."/>
            <person name="Shao H."/>
            <person name="Ye R."/>
            <person name="Li L."/>
            <person name="Wei W."/>
            <person name="Wang X."/>
            <person name="Wang C."/>
            <person name="Huo Q."/>
            <person name="Li W."/>
            <person name="Guo W."/>
            <person name="Chen H."/>
            <person name="Chen S."/>
            <person name="Zhou L."/>
            <person name="Zhou L."/>
            <person name="Ni X."/>
            <person name="Tian J."/>
            <person name="Zhou Y."/>
            <person name="Sheng Y."/>
            <person name="Liu T."/>
            <person name="Pan Y."/>
            <person name="Xia L."/>
            <person name="Li J."/>
            <person name="Zhao F."/>
            <person name="Cao W."/>
        </authorList>
    </citation>
    <scope>NUCLEOTIDE SEQUENCE</scope>
    <source>
        <strain evidence="9">Rmic-2018</strain>
        <tissue evidence="9">Larvae</tissue>
    </source>
</reference>
<dbReference type="AlphaFoldDB" id="A0A9J6EQL6"/>
<evidence type="ECO:0000256" key="3">
    <source>
        <dbReference type="ARBA" id="ARBA00022771"/>
    </source>
</evidence>
<evidence type="ECO:0000259" key="8">
    <source>
        <dbReference type="PROSITE" id="PS50157"/>
    </source>
</evidence>
<dbReference type="OrthoDB" id="6508268at2759"/>
<evidence type="ECO:0000256" key="1">
    <source>
        <dbReference type="ARBA" id="ARBA00022723"/>
    </source>
</evidence>
<dbReference type="PANTHER" id="PTHR23235">
    <property type="entry name" value="KRUEPPEL-LIKE TRANSCRIPTION FACTOR"/>
    <property type="match status" value="1"/>
</dbReference>
<protein>
    <recommendedName>
        <fullName evidence="8">C2H2-type domain-containing protein</fullName>
    </recommendedName>
</protein>
<proteinExistence type="predicted"/>
<evidence type="ECO:0000313" key="9">
    <source>
        <dbReference type="EMBL" id="KAH8036681.1"/>
    </source>
</evidence>
<evidence type="ECO:0000256" key="6">
    <source>
        <dbReference type="PROSITE-ProRule" id="PRU00042"/>
    </source>
</evidence>
<name>A0A9J6EQL6_RHIMP</name>
<evidence type="ECO:0000256" key="2">
    <source>
        <dbReference type="ARBA" id="ARBA00022737"/>
    </source>
</evidence>
<organism evidence="9 10">
    <name type="scientific">Rhipicephalus microplus</name>
    <name type="common">Cattle tick</name>
    <name type="synonym">Boophilus microplus</name>
    <dbReference type="NCBI Taxonomy" id="6941"/>
    <lineage>
        <taxon>Eukaryota</taxon>
        <taxon>Metazoa</taxon>
        <taxon>Ecdysozoa</taxon>
        <taxon>Arthropoda</taxon>
        <taxon>Chelicerata</taxon>
        <taxon>Arachnida</taxon>
        <taxon>Acari</taxon>
        <taxon>Parasitiformes</taxon>
        <taxon>Ixodida</taxon>
        <taxon>Ixodoidea</taxon>
        <taxon>Ixodidae</taxon>
        <taxon>Rhipicephalinae</taxon>
        <taxon>Rhipicephalus</taxon>
        <taxon>Boophilus</taxon>
    </lineage>
</organism>
<comment type="caution">
    <text evidence="9">The sequence shown here is derived from an EMBL/GenBank/DDBJ whole genome shotgun (WGS) entry which is preliminary data.</text>
</comment>
<feature type="domain" description="C2H2-type" evidence="8">
    <location>
        <begin position="90"/>
        <end position="117"/>
    </location>
</feature>
<feature type="compositionally biased region" description="Basic residues" evidence="7">
    <location>
        <begin position="10"/>
        <end position="21"/>
    </location>
</feature>
<reference evidence="9" key="1">
    <citation type="journal article" date="2020" name="Cell">
        <title>Large-Scale Comparative Analyses of Tick Genomes Elucidate Their Genetic Diversity and Vector Capacities.</title>
        <authorList>
            <consortium name="Tick Genome and Microbiome Consortium (TIGMIC)"/>
            <person name="Jia N."/>
            <person name="Wang J."/>
            <person name="Shi W."/>
            <person name="Du L."/>
            <person name="Sun Y."/>
            <person name="Zhan W."/>
            <person name="Jiang J.F."/>
            <person name="Wang Q."/>
            <person name="Zhang B."/>
            <person name="Ji P."/>
            <person name="Bell-Sakyi L."/>
            <person name="Cui X.M."/>
            <person name="Yuan T.T."/>
            <person name="Jiang B.G."/>
            <person name="Yang W.F."/>
            <person name="Lam T.T."/>
            <person name="Chang Q.C."/>
            <person name="Ding S.J."/>
            <person name="Wang X.J."/>
            <person name="Zhu J.G."/>
            <person name="Ruan X.D."/>
            <person name="Zhao L."/>
            <person name="Wei J.T."/>
            <person name="Ye R.Z."/>
            <person name="Que T.C."/>
            <person name="Du C.H."/>
            <person name="Zhou Y.H."/>
            <person name="Cheng J.X."/>
            <person name="Dai P.F."/>
            <person name="Guo W.B."/>
            <person name="Han X.H."/>
            <person name="Huang E.J."/>
            <person name="Li L.F."/>
            <person name="Wei W."/>
            <person name="Gao Y.C."/>
            <person name="Liu J.Z."/>
            <person name="Shao H.Z."/>
            <person name="Wang X."/>
            <person name="Wang C.C."/>
            <person name="Yang T.C."/>
            <person name="Huo Q.B."/>
            <person name="Li W."/>
            <person name="Chen H.Y."/>
            <person name="Chen S.E."/>
            <person name="Zhou L.G."/>
            <person name="Ni X.B."/>
            <person name="Tian J.H."/>
            <person name="Sheng Y."/>
            <person name="Liu T."/>
            <person name="Pan Y.S."/>
            <person name="Xia L.Y."/>
            <person name="Li J."/>
            <person name="Zhao F."/>
            <person name="Cao W.C."/>
        </authorList>
    </citation>
    <scope>NUCLEOTIDE SEQUENCE</scope>
    <source>
        <strain evidence="9">Rmic-2018</strain>
    </source>
</reference>
<keyword evidence="3 6" id="KW-0863">Zinc-finger</keyword>
<dbReference type="SMART" id="SM00355">
    <property type="entry name" value="ZnF_C2H2"/>
    <property type="match status" value="3"/>
</dbReference>
<keyword evidence="4" id="KW-0862">Zinc</keyword>
<keyword evidence="5" id="KW-0539">Nucleus</keyword>
<dbReference type="PROSITE" id="PS00028">
    <property type="entry name" value="ZINC_FINGER_C2H2_1"/>
    <property type="match status" value="2"/>
</dbReference>
<gene>
    <name evidence="9" type="ORF">HPB51_003933</name>
</gene>
<dbReference type="GO" id="GO:0000981">
    <property type="term" value="F:DNA-binding transcription factor activity, RNA polymerase II-specific"/>
    <property type="evidence" value="ECO:0007669"/>
    <property type="project" value="TreeGrafter"/>
</dbReference>
<dbReference type="OMA" id="ASFTHNC"/>
<evidence type="ECO:0000313" key="10">
    <source>
        <dbReference type="Proteomes" id="UP000821866"/>
    </source>
</evidence>
<dbReference type="InterPro" id="IPR036236">
    <property type="entry name" value="Znf_C2H2_sf"/>
</dbReference>
<keyword evidence="10" id="KW-1185">Reference proteome</keyword>
<accession>A0A9J6EQL6</accession>
<dbReference type="InterPro" id="IPR013087">
    <property type="entry name" value="Znf_C2H2_type"/>
</dbReference>
<feature type="domain" description="C2H2-type" evidence="8">
    <location>
        <begin position="118"/>
        <end position="146"/>
    </location>
</feature>
<sequence length="146" mass="16641">MTSSEPSGRPHIKQKSGRRYRSVKDCCRKGASGISPGGKSSYSSMASLDQYHTLVSIQDELHYCRQCIYVTKQRANMNAHLRRHTGERPFKCRLCPASFTHNCNLKQHLRIHTGGRPFSCLLCNATFSQKSNLKNHIFCRHSKEKS</sequence>
<evidence type="ECO:0000256" key="5">
    <source>
        <dbReference type="ARBA" id="ARBA00023242"/>
    </source>
</evidence>
<keyword evidence="1" id="KW-0479">Metal-binding</keyword>
<dbReference type="PANTHER" id="PTHR23235:SF142">
    <property type="entry name" value="ZINC FINGER PROTEIN 384"/>
    <property type="match status" value="1"/>
</dbReference>
<evidence type="ECO:0000256" key="4">
    <source>
        <dbReference type="ARBA" id="ARBA00022833"/>
    </source>
</evidence>
<dbReference type="EMBL" id="JABSTU010000002">
    <property type="protein sequence ID" value="KAH8036681.1"/>
    <property type="molecule type" value="Genomic_DNA"/>
</dbReference>
<evidence type="ECO:0000256" key="7">
    <source>
        <dbReference type="SAM" id="MobiDB-lite"/>
    </source>
</evidence>
<feature type="region of interest" description="Disordered" evidence="7">
    <location>
        <begin position="1"/>
        <end position="22"/>
    </location>
</feature>
<feature type="domain" description="C2H2-type" evidence="8">
    <location>
        <begin position="62"/>
        <end position="89"/>
    </location>
</feature>
<dbReference type="GO" id="GO:0000978">
    <property type="term" value="F:RNA polymerase II cis-regulatory region sequence-specific DNA binding"/>
    <property type="evidence" value="ECO:0007669"/>
    <property type="project" value="TreeGrafter"/>
</dbReference>
<dbReference type="FunFam" id="3.30.160.60:FF:001788">
    <property type="entry name" value="ras-responsive element-binding protein 1"/>
    <property type="match status" value="1"/>
</dbReference>
<dbReference type="PROSITE" id="PS50157">
    <property type="entry name" value="ZINC_FINGER_C2H2_2"/>
    <property type="match status" value="3"/>
</dbReference>
<dbReference type="SUPFAM" id="SSF57667">
    <property type="entry name" value="beta-beta-alpha zinc fingers"/>
    <property type="match status" value="2"/>
</dbReference>
<dbReference type="Proteomes" id="UP000821866">
    <property type="component" value="Chromosome 10"/>
</dbReference>
<dbReference type="FunFam" id="3.30.160.60:FF:000100">
    <property type="entry name" value="Zinc finger 45-like"/>
    <property type="match status" value="1"/>
</dbReference>
<dbReference type="GO" id="GO:0008270">
    <property type="term" value="F:zinc ion binding"/>
    <property type="evidence" value="ECO:0007669"/>
    <property type="project" value="UniProtKB-KW"/>
</dbReference>
<dbReference type="Gene3D" id="3.30.160.60">
    <property type="entry name" value="Classic Zinc Finger"/>
    <property type="match status" value="3"/>
</dbReference>